<dbReference type="Proteomes" id="UP000245080">
    <property type="component" value="Unassembled WGS sequence"/>
</dbReference>
<keyword evidence="4" id="KW-1185">Reference proteome</keyword>
<dbReference type="PANTHER" id="PTHR41328">
    <property type="entry name" value="TERMINASE SMALL SUBUNIT-RELATED"/>
    <property type="match status" value="1"/>
</dbReference>
<evidence type="ECO:0000313" key="4">
    <source>
        <dbReference type="Proteomes" id="UP000245080"/>
    </source>
</evidence>
<keyword evidence="2" id="KW-0231">Viral genome packaging</keyword>
<gene>
    <name evidence="3" type="ORF">DCM90_01980</name>
</gene>
<name>A0A2V1N128_9LACO</name>
<comment type="caution">
    <text evidence="3">The sequence shown here is derived from an EMBL/GenBank/DDBJ whole genome shotgun (WGS) entry which is preliminary data.</text>
</comment>
<dbReference type="OrthoDB" id="7358785at2"/>
<reference evidence="3 4" key="1">
    <citation type="journal article" date="2018" name="Int. J. Syst. Evol. Microbiol.">
        <title>Lactobacillus bambusae sp. nov., isolated from a traditional fermented Ma-bamboo shoots of Taiwan.</title>
        <authorList>
            <person name="Wang L.-T."/>
        </authorList>
    </citation>
    <scope>NUCLEOTIDE SEQUENCE [LARGE SCALE GENOMIC DNA]</scope>
    <source>
        <strain evidence="3 4">BS-W1</strain>
    </source>
</reference>
<dbReference type="EMBL" id="QCXQ01000001">
    <property type="protein sequence ID" value="PWG00969.1"/>
    <property type="molecule type" value="Genomic_DNA"/>
</dbReference>
<sequence length="261" mass="30381">MKKEVEQAKRDYMAGMKYRDISTKYNIPLNTLKSWKRRYDWQRGSKKKTQMKARGAPIEEKGAPLNTIQELEDSTLTEKQKLFCMYYLQRFNATWAYQKAYQVDQRTAEVAGSRLLRNVKVKKELDVLKQQQAVDLYLDANDILKEYAKQATASLGDVLDYKVYEEVLTDEEGMPFLDTDGNPIKRHQADVFLKPSDEIDWSVIQDLHVGKDGLIVKLYDKQKALHELVDRLPKPVNEDVEEDTFLKAIRDSVHQIKGEDD</sequence>
<dbReference type="InterPro" id="IPR052404">
    <property type="entry name" value="SPP1-like_terminase"/>
</dbReference>
<evidence type="ECO:0000256" key="1">
    <source>
        <dbReference type="ARBA" id="ARBA00022612"/>
    </source>
</evidence>
<keyword evidence="1" id="KW-1188">Viral release from host cell</keyword>
<dbReference type="RefSeq" id="WP_109249682.1">
    <property type="nucleotide sequence ID" value="NZ_QCXQ01000001.1"/>
</dbReference>
<dbReference type="GO" id="GO:0051276">
    <property type="term" value="P:chromosome organization"/>
    <property type="evidence" value="ECO:0007669"/>
    <property type="project" value="InterPro"/>
</dbReference>
<evidence type="ECO:0000256" key="2">
    <source>
        <dbReference type="ARBA" id="ARBA00023219"/>
    </source>
</evidence>
<dbReference type="Pfam" id="PF03592">
    <property type="entry name" value="Terminase_2"/>
    <property type="match status" value="1"/>
</dbReference>
<accession>A0A2V1N128</accession>
<dbReference type="PANTHER" id="PTHR41328:SF3">
    <property type="entry name" value="PBSX PHAGE TERMINASE SMALL SUBUNIT"/>
    <property type="match status" value="1"/>
</dbReference>
<proteinExistence type="predicted"/>
<evidence type="ECO:0000313" key="3">
    <source>
        <dbReference type="EMBL" id="PWG00969.1"/>
    </source>
</evidence>
<protein>
    <submittedName>
        <fullName evidence="3">Terminase</fullName>
    </submittedName>
</protein>
<dbReference type="Gene3D" id="1.10.10.60">
    <property type="entry name" value="Homeodomain-like"/>
    <property type="match status" value="1"/>
</dbReference>
<dbReference type="Gene3D" id="1.10.10.1400">
    <property type="entry name" value="Terminase, small subunit, N-terminal DNA-binding domain, HTH motif"/>
    <property type="match status" value="1"/>
</dbReference>
<dbReference type="AlphaFoldDB" id="A0A2V1N128"/>
<organism evidence="3 4">
    <name type="scientific">Levilactobacillus bambusae</name>
    <dbReference type="NCBI Taxonomy" id="2024736"/>
    <lineage>
        <taxon>Bacteria</taxon>
        <taxon>Bacillati</taxon>
        <taxon>Bacillota</taxon>
        <taxon>Bacilli</taxon>
        <taxon>Lactobacillales</taxon>
        <taxon>Lactobacillaceae</taxon>
        <taxon>Levilactobacillus</taxon>
    </lineage>
</organism>
<dbReference type="InterPro" id="IPR038713">
    <property type="entry name" value="Terminase_Gp1_N_sf"/>
</dbReference>
<dbReference type="InterPro" id="IPR005335">
    <property type="entry name" value="Terminase_ssu"/>
</dbReference>